<accession>A0A5J9UUB2</accession>
<comment type="caution">
    <text evidence="1">The sequence shown here is derived from an EMBL/GenBank/DDBJ whole genome shotgun (WGS) entry which is preliminary data.</text>
</comment>
<dbReference type="Gramene" id="TVU26994">
    <property type="protein sequence ID" value="TVU26994"/>
    <property type="gene ID" value="EJB05_29572"/>
</dbReference>
<evidence type="ECO:0000313" key="1">
    <source>
        <dbReference type="EMBL" id="TVU26994.1"/>
    </source>
</evidence>
<keyword evidence="2" id="KW-1185">Reference proteome</keyword>
<dbReference type="AlphaFoldDB" id="A0A5J9UUB2"/>
<protein>
    <submittedName>
        <fullName evidence="1">Uncharacterized protein</fullName>
    </submittedName>
</protein>
<evidence type="ECO:0000313" key="2">
    <source>
        <dbReference type="Proteomes" id="UP000324897"/>
    </source>
</evidence>
<organism evidence="1 2">
    <name type="scientific">Eragrostis curvula</name>
    <name type="common">weeping love grass</name>
    <dbReference type="NCBI Taxonomy" id="38414"/>
    <lineage>
        <taxon>Eukaryota</taxon>
        <taxon>Viridiplantae</taxon>
        <taxon>Streptophyta</taxon>
        <taxon>Embryophyta</taxon>
        <taxon>Tracheophyta</taxon>
        <taxon>Spermatophyta</taxon>
        <taxon>Magnoliopsida</taxon>
        <taxon>Liliopsida</taxon>
        <taxon>Poales</taxon>
        <taxon>Poaceae</taxon>
        <taxon>PACMAD clade</taxon>
        <taxon>Chloridoideae</taxon>
        <taxon>Eragrostideae</taxon>
        <taxon>Eragrostidinae</taxon>
        <taxon>Eragrostis</taxon>
    </lineage>
</organism>
<dbReference type="EMBL" id="RWGY01000013">
    <property type="protein sequence ID" value="TVU26994.1"/>
    <property type="molecule type" value="Genomic_DNA"/>
</dbReference>
<proteinExistence type="predicted"/>
<sequence>MLAQCKFQRRSSRRPMLFLEGKICTSKGRSCKGDCPSQDFRREILPAAQLYTLPESQTVNVKFKLPA</sequence>
<gene>
    <name evidence="1" type="ORF">EJB05_29572</name>
</gene>
<name>A0A5J9UUB2_9POAL</name>
<reference evidence="1 2" key="1">
    <citation type="journal article" date="2019" name="Sci. Rep.">
        <title>A high-quality genome of Eragrostis curvula grass provides insights into Poaceae evolution and supports new strategies to enhance forage quality.</title>
        <authorList>
            <person name="Carballo J."/>
            <person name="Santos B.A.C.M."/>
            <person name="Zappacosta D."/>
            <person name="Garbus I."/>
            <person name="Selva J.P."/>
            <person name="Gallo C.A."/>
            <person name="Diaz A."/>
            <person name="Albertini E."/>
            <person name="Caccamo M."/>
            <person name="Echenique V."/>
        </authorList>
    </citation>
    <scope>NUCLEOTIDE SEQUENCE [LARGE SCALE GENOMIC DNA]</scope>
    <source>
        <strain evidence="2">cv. Victoria</strain>
        <tissue evidence="1">Leaf</tissue>
    </source>
</reference>
<dbReference type="Proteomes" id="UP000324897">
    <property type="component" value="Chromosome 2"/>
</dbReference>